<name>A0A0D2L1D1_9CHLO</name>
<dbReference type="Proteomes" id="UP000054498">
    <property type="component" value="Unassembled WGS sequence"/>
</dbReference>
<evidence type="ECO:0000313" key="4">
    <source>
        <dbReference type="EMBL" id="KIZ01139.1"/>
    </source>
</evidence>
<dbReference type="PANTHER" id="PTHR11413:SF110">
    <property type="entry name" value="CYSTEINE PROTEINASE INHIBITOR 6"/>
    <property type="match status" value="1"/>
</dbReference>
<keyword evidence="1 2" id="KW-0789">Thiol protease inhibitor</keyword>
<reference evidence="4 5" key="1">
    <citation type="journal article" date="2013" name="BMC Genomics">
        <title>Reconstruction of the lipid metabolism for the microalga Monoraphidium neglectum from its genome sequence reveals characteristics suitable for biofuel production.</title>
        <authorList>
            <person name="Bogen C."/>
            <person name="Al-Dilaimi A."/>
            <person name="Albersmeier A."/>
            <person name="Wichmann J."/>
            <person name="Grundmann M."/>
            <person name="Rupp O."/>
            <person name="Lauersen K.J."/>
            <person name="Blifernez-Klassen O."/>
            <person name="Kalinowski J."/>
            <person name="Goesmann A."/>
            <person name="Mussgnug J.H."/>
            <person name="Kruse O."/>
        </authorList>
    </citation>
    <scope>NUCLEOTIDE SEQUENCE [LARGE SCALE GENOMIC DNA]</scope>
    <source>
        <strain evidence="4 5">SAG 48.87</strain>
    </source>
</reference>
<dbReference type="CDD" id="cd00042">
    <property type="entry name" value="CY"/>
    <property type="match status" value="1"/>
</dbReference>
<evidence type="ECO:0000313" key="5">
    <source>
        <dbReference type="Proteomes" id="UP000054498"/>
    </source>
</evidence>
<dbReference type="Pfam" id="PF16845">
    <property type="entry name" value="SQAPI"/>
    <property type="match status" value="1"/>
</dbReference>
<evidence type="ECO:0000259" key="3">
    <source>
        <dbReference type="SMART" id="SM00043"/>
    </source>
</evidence>
<keyword evidence="5" id="KW-1185">Reference proteome</keyword>
<keyword evidence="2" id="KW-0646">Protease inhibitor</keyword>
<dbReference type="Gene3D" id="3.10.450.10">
    <property type="match status" value="1"/>
</dbReference>
<dbReference type="OrthoDB" id="537254at2759"/>
<dbReference type="InterPro" id="IPR027214">
    <property type="entry name" value="Cystatin"/>
</dbReference>
<evidence type="ECO:0000256" key="2">
    <source>
        <dbReference type="RuleBase" id="RU362130"/>
    </source>
</evidence>
<dbReference type="InterPro" id="IPR018073">
    <property type="entry name" value="Prot_inh_cystat_CS"/>
</dbReference>
<accession>A0A0D2L1D1</accession>
<dbReference type="GO" id="GO:0004869">
    <property type="term" value="F:cysteine-type endopeptidase inhibitor activity"/>
    <property type="evidence" value="ECO:0007669"/>
    <property type="project" value="UniProtKB-KW"/>
</dbReference>
<dbReference type="SMART" id="SM00043">
    <property type="entry name" value="CY"/>
    <property type="match status" value="1"/>
</dbReference>
<dbReference type="InterPro" id="IPR046350">
    <property type="entry name" value="Cystatin_sf"/>
</dbReference>
<dbReference type="PANTHER" id="PTHR11413">
    <property type="entry name" value="CYSTATIN FAMILY MEMBER"/>
    <property type="match status" value="1"/>
</dbReference>
<dbReference type="InterPro" id="IPR000010">
    <property type="entry name" value="Cystatin_dom"/>
</dbReference>
<protein>
    <recommendedName>
        <fullName evidence="2">Cysteine proteinase inhibitor</fullName>
    </recommendedName>
</protein>
<evidence type="ECO:0000256" key="1">
    <source>
        <dbReference type="ARBA" id="ARBA00022704"/>
    </source>
</evidence>
<dbReference type="KEGG" id="mng:MNEG_6822"/>
<comment type="similarity">
    <text evidence="2">Belongs to the cystatin family. Phytocystatin subfamily.</text>
</comment>
<dbReference type="EMBL" id="KK101367">
    <property type="protein sequence ID" value="KIZ01139.1"/>
    <property type="molecule type" value="Genomic_DNA"/>
</dbReference>
<dbReference type="AlphaFoldDB" id="A0A0D2L1D1"/>
<dbReference type="SUPFAM" id="SSF54403">
    <property type="entry name" value="Cystatin/monellin"/>
    <property type="match status" value="1"/>
</dbReference>
<dbReference type="RefSeq" id="XP_013900158.1">
    <property type="nucleotide sequence ID" value="XM_014044704.1"/>
</dbReference>
<gene>
    <name evidence="4" type="ORF">MNEG_6822</name>
</gene>
<sequence>MAACARRAKRMAPFLHLAANNHALPVTTLALNSMSPLLGGKSERAVDDHAQQLAQYAVGEIGAKTNVADLSLVRVSKLSTQVVAGIKYYFELETKDKAGATRHYEAQVWEKPGGYDNGANVELLNYKEAPQTNGSVDMSGHSEDWAVAAQSAVAQINMRSNSLIPYELVEVKSSSALEGGAANLVLQLKRGDKHEAMNVHVEPRDGGRFGLVNFAPVN</sequence>
<dbReference type="GeneID" id="25739698"/>
<dbReference type="PROSITE" id="PS00287">
    <property type="entry name" value="CYSTATIN"/>
    <property type="match status" value="1"/>
</dbReference>
<organism evidence="4 5">
    <name type="scientific">Monoraphidium neglectum</name>
    <dbReference type="NCBI Taxonomy" id="145388"/>
    <lineage>
        <taxon>Eukaryota</taxon>
        <taxon>Viridiplantae</taxon>
        <taxon>Chlorophyta</taxon>
        <taxon>core chlorophytes</taxon>
        <taxon>Chlorophyceae</taxon>
        <taxon>CS clade</taxon>
        <taxon>Sphaeropleales</taxon>
        <taxon>Selenastraceae</taxon>
        <taxon>Monoraphidium</taxon>
    </lineage>
</organism>
<feature type="domain" description="Cystatin" evidence="3">
    <location>
        <begin position="36"/>
        <end position="126"/>
    </location>
</feature>
<dbReference type="STRING" id="145388.A0A0D2L1D1"/>
<proteinExistence type="inferred from homology"/>